<evidence type="ECO:0000313" key="10">
    <source>
        <dbReference type="Ensembl" id="ENSHCOP00000009665.1"/>
    </source>
</evidence>
<dbReference type="GeneTree" id="ENSGT00950000183004"/>
<keyword evidence="8" id="KW-0472">Membrane</keyword>
<dbReference type="STRING" id="109280.ENSHCOP00000009665"/>
<dbReference type="Proteomes" id="UP000264820">
    <property type="component" value="Unplaced"/>
</dbReference>
<accession>A0A3Q2XXH8</accession>
<evidence type="ECO:0000256" key="2">
    <source>
        <dbReference type="ARBA" id="ARBA00010905"/>
    </source>
</evidence>
<evidence type="ECO:0000256" key="7">
    <source>
        <dbReference type="PROSITE-ProRule" id="PRU01375"/>
    </source>
</evidence>
<dbReference type="InterPro" id="IPR039477">
    <property type="entry name" value="ILEI/PANDER_dom"/>
</dbReference>
<evidence type="ECO:0000256" key="1">
    <source>
        <dbReference type="ARBA" id="ARBA00004613"/>
    </source>
</evidence>
<dbReference type="CDD" id="cd13940">
    <property type="entry name" value="ILEI_FAM3C"/>
    <property type="match status" value="1"/>
</dbReference>
<evidence type="ECO:0000256" key="3">
    <source>
        <dbReference type="ARBA" id="ARBA00022525"/>
    </source>
</evidence>
<reference evidence="10" key="1">
    <citation type="submission" date="2025-08" db="UniProtKB">
        <authorList>
            <consortium name="Ensembl"/>
        </authorList>
    </citation>
    <scope>IDENTIFICATION</scope>
</reference>
<evidence type="ECO:0000259" key="9">
    <source>
        <dbReference type="Pfam" id="PF15711"/>
    </source>
</evidence>
<keyword evidence="8" id="KW-1133">Transmembrane helix</keyword>
<comment type="subcellular location">
    <subcellularLocation>
        <location evidence="1">Secreted</location>
    </subcellularLocation>
</comment>
<keyword evidence="6" id="KW-1015">Disulfide bond</keyword>
<dbReference type="PROSITE" id="PS52031">
    <property type="entry name" value="GG_LECTIN"/>
    <property type="match status" value="1"/>
</dbReference>
<feature type="transmembrane region" description="Helical" evidence="8">
    <location>
        <begin position="20"/>
        <end position="40"/>
    </location>
</feature>
<keyword evidence="8" id="KW-0812">Transmembrane</keyword>
<sequence>MFQKGTLTSSSNVVLSSGVLKMAAMISTFILAIYLAFHLLEIRVDFRGKICVHRAAKPVGHKCGLSKACPVGQFAFKMASGAASVVGPKMCLEDKMLMSAVKNNVGRGLNIALVNGRTGELNKTDFFDMWAGNVAPLIQFLKEIEEGTVVMMASFDDPATKLNNEARKLIADLGSSAVNNLGFRDNWIFVGGKGIKTKSPFEQHIKNKADTNKFEGWPEVLEMEGCIPRRED</sequence>
<dbReference type="InterPro" id="IPR039475">
    <property type="entry name" value="ILEI_FAM3C"/>
</dbReference>
<dbReference type="GO" id="GO:0030246">
    <property type="term" value="F:carbohydrate binding"/>
    <property type="evidence" value="ECO:0007669"/>
    <property type="project" value="UniProtKB-UniRule"/>
</dbReference>
<dbReference type="Pfam" id="PF15711">
    <property type="entry name" value="ILEI"/>
    <property type="match status" value="1"/>
</dbReference>
<keyword evidence="3" id="KW-0964">Secreted</keyword>
<organism evidence="10 11">
    <name type="scientific">Hippocampus comes</name>
    <name type="common">Tiger tail seahorse</name>
    <dbReference type="NCBI Taxonomy" id="109280"/>
    <lineage>
        <taxon>Eukaryota</taxon>
        <taxon>Metazoa</taxon>
        <taxon>Chordata</taxon>
        <taxon>Craniata</taxon>
        <taxon>Vertebrata</taxon>
        <taxon>Euteleostomi</taxon>
        <taxon>Actinopterygii</taxon>
        <taxon>Neopterygii</taxon>
        <taxon>Teleostei</taxon>
        <taxon>Neoteleostei</taxon>
        <taxon>Acanthomorphata</taxon>
        <taxon>Syngnathiaria</taxon>
        <taxon>Syngnathiformes</taxon>
        <taxon>Syngnathoidei</taxon>
        <taxon>Syngnathidae</taxon>
        <taxon>Hippocampus</taxon>
    </lineage>
</organism>
<dbReference type="AlphaFoldDB" id="A0A3Q2XXH8"/>
<evidence type="ECO:0000313" key="11">
    <source>
        <dbReference type="Proteomes" id="UP000264820"/>
    </source>
</evidence>
<evidence type="ECO:0000256" key="5">
    <source>
        <dbReference type="ARBA" id="ARBA00022734"/>
    </source>
</evidence>
<dbReference type="Ensembl" id="ENSHCOT00000015845.1">
    <property type="protein sequence ID" value="ENSHCOP00000009665.1"/>
    <property type="gene ID" value="ENSHCOG00000012163.1"/>
</dbReference>
<comment type="similarity">
    <text evidence="2">Belongs to the FAM3 family.</text>
</comment>
<keyword evidence="11" id="KW-1185">Reference proteome</keyword>
<evidence type="ECO:0000256" key="4">
    <source>
        <dbReference type="ARBA" id="ARBA00022729"/>
    </source>
</evidence>
<protein>
    <submittedName>
        <fullName evidence="10">FAM3 metabolism regulating signaling molecule C</fullName>
    </submittedName>
</protein>
<name>A0A3Q2XXH8_HIPCM</name>
<keyword evidence="5 7" id="KW-0430">Lectin</keyword>
<proteinExistence type="inferred from homology"/>
<dbReference type="InterPro" id="IPR039220">
    <property type="entry name" value="FAM3"/>
</dbReference>
<dbReference type="PANTHER" id="PTHR14592">
    <property type="entry name" value="UNCHARACTERIZED FAM3"/>
    <property type="match status" value="1"/>
</dbReference>
<feature type="domain" description="ILEI/PANDER" evidence="9">
    <location>
        <begin position="107"/>
        <end position="194"/>
    </location>
</feature>
<keyword evidence="4" id="KW-0732">Signal</keyword>
<reference evidence="10" key="2">
    <citation type="submission" date="2025-09" db="UniProtKB">
        <authorList>
            <consortium name="Ensembl"/>
        </authorList>
    </citation>
    <scope>IDENTIFICATION</scope>
</reference>
<evidence type="ECO:0000256" key="6">
    <source>
        <dbReference type="ARBA" id="ARBA00023157"/>
    </source>
</evidence>
<evidence type="ECO:0000256" key="8">
    <source>
        <dbReference type="SAM" id="Phobius"/>
    </source>
</evidence>
<dbReference type="GO" id="GO:0005576">
    <property type="term" value="C:extracellular region"/>
    <property type="evidence" value="ECO:0007669"/>
    <property type="project" value="UniProtKB-SubCell"/>
</dbReference>